<dbReference type="EMBL" id="LGRX02022071">
    <property type="protein sequence ID" value="KAK3255982.1"/>
    <property type="molecule type" value="Genomic_DNA"/>
</dbReference>
<sequence length="1261" mass="143996">MILEHGFMNTEKGRMCYVNNLQQIRNAVLETVYLGVLEALLRCKSYDDMWNERFGGVRSSAAARKSLMMEVEDFATIQKTEHGWDMLDSRCKRFMRSKNVQPDTWIIPEGMKSYISQVRRENHTYMLAGPEGPQNFKSGLNGQPANVVDSRNDCNIFETKSFEMPEMSEPIDVTRRNRAIGEFFLMQEDEEAIGHRTKYMSSHRNIVIYDEDVDNFVEVRLLDAIEHDPLLEKNMYEVITDIPVTPGPSNDPGPSYSAMSNSTETSVEFGDIPPQDELELNSSRGPPMSDRTLTLFADTYFDANTSNNFMDAFGQSAPQYFIDMDNDVRTIGSETFEANVKRLFSSIITLQSHVDCNDEKESEYVSAIAQHVRELFAKKEDAYAFYMLAHGIASEESYFASMDTDKKLHSVYIRQLVRFNEDQELLPLPPQLSVQCFQQTCTAIFVTIIRQTINNTTALKEFDDIQEHIERLLADICGTWFEVAKEASYTSPNVESYRSMMDKKHANSLIENNRGVSDLVYKTLEATLFVGRALFQYMSTSQYLRRGEACDCRPVGFNTLDGARALAKVNENRIYQSDKCEKMVQMYLYMLRCAKTVFGDHGLTDKEADLFNLCIAKHQMPGNVYIDMDKLNNQSATSENELHFFTALDETQFSLANSGHLLNISSRGIYFNHLPLKKLLESLTGDLGQYNTNRDISSNMVKQFDTDHEAMQFILEVFTRFECVEVLHEIEQGNNDMGRSLKQAIIAMFYFYQKGCYKITQLMKIAVAYVLKWASMYMLYTPDYMMNNYQLYAPEIVDKAITHMDNNAEDMDDKDVIKHLFCPTRTYCVFKNKSTNAYMLSTGDGIVQLALTGKPENIGQNEQLARTNIAIRTAFKAPKKLSASSIFTRMNCDDVEPNQTVTKFILYLKSLRKNDYINRNSSDKLFDEWCNTRGNVEHGSSVEQQTVGLAGNPTFHAPTIDARGTVSFVSSRKYKRLSQAYETLRSRSHALMMYTLFCTQEVSKDFLRKVVKCDVMFPFGYLLLRPYQTYEMCTAILTKAGRETGETLIGHYDFQLSDNVIQKMHYGNFTIYLKSIVYRPNNVFLAEDIFCANYISGGGTEFVRATDNREDSHIFDHRTPSLYPCLIGYDEKIKDNPISVTGKFEPHTCLQSVSEPHYSTANTYKDDYSFYPTNAPSGDLPYFDSSNRGNTICFQGHQASYNHNTGHLDRVTLNTGHWGERVYPGCGKVRRGLSKYLEPVNYNTMRKGGGGAVTTGFGMML</sequence>
<reference evidence="2 3" key="1">
    <citation type="journal article" date="2015" name="Genome Biol. Evol.">
        <title>Comparative Genomics of a Bacterivorous Green Alga Reveals Evolutionary Causalities and Consequences of Phago-Mixotrophic Mode of Nutrition.</title>
        <authorList>
            <person name="Burns J.A."/>
            <person name="Paasch A."/>
            <person name="Narechania A."/>
            <person name="Kim E."/>
        </authorList>
    </citation>
    <scope>NUCLEOTIDE SEQUENCE [LARGE SCALE GENOMIC DNA]</scope>
    <source>
        <strain evidence="2 3">PLY_AMNH</strain>
    </source>
</reference>
<name>A0AAE0FA69_9CHLO</name>
<comment type="caution">
    <text evidence="2">The sequence shown here is derived from an EMBL/GenBank/DDBJ whole genome shotgun (WGS) entry which is preliminary data.</text>
</comment>
<feature type="region of interest" description="Disordered" evidence="1">
    <location>
        <begin position="244"/>
        <end position="269"/>
    </location>
</feature>
<dbReference type="AlphaFoldDB" id="A0AAE0FA69"/>
<gene>
    <name evidence="2" type="ORF">CYMTET_34862</name>
</gene>
<evidence type="ECO:0000313" key="2">
    <source>
        <dbReference type="EMBL" id="KAK3255982.1"/>
    </source>
</evidence>
<proteinExistence type="predicted"/>
<dbReference type="Proteomes" id="UP001190700">
    <property type="component" value="Unassembled WGS sequence"/>
</dbReference>
<accession>A0AAE0FA69</accession>
<keyword evidence="3" id="KW-1185">Reference proteome</keyword>
<evidence type="ECO:0000256" key="1">
    <source>
        <dbReference type="SAM" id="MobiDB-lite"/>
    </source>
</evidence>
<protein>
    <submittedName>
        <fullName evidence="2">Uncharacterized protein</fullName>
    </submittedName>
</protein>
<evidence type="ECO:0000313" key="3">
    <source>
        <dbReference type="Proteomes" id="UP001190700"/>
    </source>
</evidence>
<feature type="compositionally biased region" description="Polar residues" evidence="1">
    <location>
        <begin position="257"/>
        <end position="266"/>
    </location>
</feature>
<organism evidence="2 3">
    <name type="scientific">Cymbomonas tetramitiformis</name>
    <dbReference type="NCBI Taxonomy" id="36881"/>
    <lineage>
        <taxon>Eukaryota</taxon>
        <taxon>Viridiplantae</taxon>
        <taxon>Chlorophyta</taxon>
        <taxon>Pyramimonadophyceae</taxon>
        <taxon>Pyramimonadales</taxon>
        <taxon>Pyramimonadaceae</taxon>
        <taxon>Cymbomonas</taxon>
    </lineage>
</organism>